<feature type="non-terminal residue" evidence="2">
    <location>
        <position position="131"/>
    </location>
</feature>
<dbReference type="AlphaFoldDB" id="X1GS32"/>
<dbReference type="InterPro" id="IPR000157">
    <property type="entry name" value="TIR_dom"/>
</dbReference>
<sequence>MDKSNPKKIFMSYGHDEYEKLALKIKEDLEKLGHKVWFDRSELKAGRDWEIAIENGLKGTQIVLVMMTPYSMRRPDGYCFNELSMACSLRKEIVPVMVKDCTPPLSIHRLQWLDFKEWPKISEEKYKEKFA</sequence>
<dbReference type="EMBL" id="BARU01022821">
    <property type="protein sequence ID" value="GAH47675.1"/>
    <property type="molecule type" value="Genomic_DNA"/>
</dbReference>
<feature type="domain" description="TIR" evidence="1">
    <location>
        <begin position="5"/>
        <end position="131"/>
    </location>
</feature>
<evidence type="ECO:0000259" key="1">
    <source>
        <dbReference type="PROSITE" id="PS50104"/>
    </source>
</evidence>
<dbReference type="SUPFAM" id="SSF52200">
    <property type="entry name" value="Toll/Interleukin receptor TIR domain"/>
    <property type="match status" value="1"/>
</dbReference>
<proteinExistence type="predicted"/>
<dbReference type="Gene3D" id="3.40.50.10140">
    <property type="entry name" value="Toll/interleukin-1 receptor homology (TIR) domain"/>
    <property type="match status" value="1"/>
</dbReference>
<comment type="caution">
    <text evidence="2">The sequence shown here is derived from an EMBL/GenBank/DDBJ whole genome shotgun (WGS) entry which is preliminary data.</text>
</comment>
<dbReference type="PROSITE" id="PS50104">
    <property type="entry name" value="TIR"/>
    <property type="match status" value="1"/>
</dbReference>
<evidence type="ECO:0000313" key="2">
    <source>
        <dbReference type="EMBL" id="GAH47675.1"/>
    </source>
</evidence>
<dbReference type="GO" id="GO:0007165">
    <property type="term" value="P:signal transduction"/>
    <property type="evidence" value="ECO:0007669"/>
    <property type="project" value="InterPro"/>
</dbReference>
<name>X1GS32_9ZZZZ</name>
<accession>X1GS32</accession>
<protein>
    <recommendedName>
        <fullName evidence="1">TIR domain-containing protein</fullName>
    </recommendedName>
</protein>
<dbReference type="Pfam" id="PF13676">
    <property type="entry name" value="TIR_2"/>
    <property type="match status" value="1"/>
</dbReference>
<reference evidence="2" key="1">
    <citation type="journal article" date="2014" name="Front. Microbiol.">
        <title>High frequency of phylogenetically diverse reductive dehalogenase-homologous genes in deep subseafloor sedimentary metagenomes.</title>
        <authorList>
            <person name="Kawai M."/>
            <person name="Futagami T."/>
            <person name="Toyoda A."/>
            <person name="Takaki Y."/>
            <person name="Nishi S."/>
            <person name="Hori S."/>
            <person name="Arai W."/>
            <person name="Tsubouchi T."/>
            <person name="Morono Y."/>
            <person name="Uchiyama I."/>
            <person name="Ito T."/>
            <person name="Fujiyama A."/>
            <person name="Inagaki F."/>
            <person name="Takami H."/>
        </authorList>
    </citation>
    <scope>NUCLEOTIDE SEQUENCE</scope>
    <source>
        <strain evidence="2">Expedition CK06-06</strain>
    </source>
</reference>
<gene>
    <name evidence="2" type="ORF">S03H2_37123</name>
</gene>
<organism evidence="2">
    <name type="scientific">marine sediment metagenome</name>
    <dbReference type="NCBI Taxonomy" id="412755"/>
    <lineage>
        <taxon>unclassified sequences</taxon>
        <taxon>metagenomes</taxon>
        <taxon>ecological metagenomes</taxon>
    </lineage>
</organism>
<dbReference type="InterPro" id="IPR035897">
    <property type="entry name" value="Toll_tir_struct_dom_sf"/>
</dbReference>